<proteinExistence type="predicted"/>
<dbReference type="InterPro" id="IPR001853">
    <property type="entry name" value="DSBA-like_thioredoxin_dom"/>
</dbReference>
<accession>A0A218ZHL8</accession>
<dbReference type="CDD" id="cd03024">
    <property type="entry name" value="DsbA_FrnE"/>
    <property type="match status" value="1"/>
</dbReference>
<organism evidence="2 3">
    <name type="scientific">Diplocarpon coronariae</name>
    <dbReference type="NCBI Taxonomy" id="2795749"/>
    <lineage>
        <taxon>Eukaryota</taxon>
        <taxon>Fungi</taxon>
        <taxon>Dikarya</taxon>
        <taxon>Ascomycota</taxon>
        <taxon>Pezizomycotina</taxon>
        <taxon>Leotiomycetes</taxon>
        <taxon>Helotiales</taxon>
        <taxon>Drepanopezizaceae</taxon>
        <taxon>Diplocarpon</taxon>
    </lineage>
</organism>
<dbReference type="OrthoDB" id="1930760at2759"/>
<keyword evidence="3" id="KW-1185">Reference proteome</keyword>
<dbReference type="InParanoid" id="A0A218ZHL8"/>
<dbReference type="AlphaFoldDB" id="A0A218ZHL8"/>
<dbReference type="PANTHER" id="PTHR13887">
    <property type="entry name" value="GLUTATHIONE S-TRANSFERASE KAPPA"/>
    <property type="match status" value="1"/>
</dbReference>
<evidence type="ECO:0000313" key="2">
    <source>
        <dbReference type="EMBL" id="OWP07090.1"/>
    </source>
</evidence>
<dbReference type="PANTHER" id="PTHR13887:SF41">
    <property type="entry name" value="THIOREDOXIN SUPERFAMILY PROTEIN"/>
    <property type="match status" value="1"/>
</dbReference>
<reference evidence="2 3" key="1">
    <citation type="submission" date="2017-04" db="EMBL/GenBank/DDBJ databases">
        <title>Draft genome sequence of Marssonina coronaria NL1: causal agent of apple blotch.</title>
        <authorList>
            <person name="Cheng Q."/>
        </authorList>
    </citation>
    <scope>NUCLEOTIDE SEQUENCE [LARGE SCALE GENOMIC DNA]</scope>
    <source>
        <strain evidence="2 3">NL1</strain>
    </source>
</reference>
<dbReference type="InterPro" id="IPR036249">
    <property type="entry name" value="Thioredoxin-like_sf"/>
</dbReference>
<dbReference type="SUPFAM" id="SSF52833">
    <property type="entry name" value="Thioredoxin-like"/>
    <property type="match status" value="1"/>
</dbReference>
<comment type="caution">
    <text evidence="2">The sequence shown here is derived from an EMBL/GenBank/DDBJ whole genome shotgun (WGS) entry which is preliminary data.</text>
</comment>
<feature type="domain" description="DSBA-like thioredoxin" evidence="1">
    <location>
        <begin position="161"/>
        <end position="350"/>
    </location>
</feature>
<dbReference type="GO" id="GO:0016491">
    <property type="term" value="F:oxidoreductase activity"/>
    <property type="evidence" value="ECO:0007669"/>
    <property type="project" value="InterPro"/>
</dbReference>
<protein>
    <recommendedName>
        <fullName evidence="1">DSBA-like thioredoxin domain-containing protein</fullName>
    </recommendedName>
</protein>
<evidence type="ECO:0000313" key="3">
    <source>
        <dbReference type="Proteomes" id="UP000242519"/>
    </source>
</evidence>
<dbReference type="Proteomes" id="UP000242519">
    <property type="component" value="Unassembled WGS sequence"/>
</dbReference>
<gene>
    <name evidence="2" type="ORF">B2J93_6670</name>
</gene>
<dbReference type="STRING" id="503106.A0A218ZHL8"/>
<dbReference type="Gene3D" id="3.40.30.10">
    <property type="entry name" value="Glutaredoxin"/>
    <property type="match status" value="1"/>
</dbReference>
<dbReference type="Pfam" id="PF01323">
    <property type="entry name" value="DSBA"/>
    <property type="match status" value="1"/>
</dbReference>
<sequence length="366" mass="40958">MASALPKRFAILLQAGPGPWETINAIRAKYPAARDKMVSDTTRSEVRLPYLPFVPKLPPRMLEHFQKELPAFASLQKPFSVEIRQPLVTHREFASAEEDYGLSWALDVEWKKFQDLLPEDSNEKFARKMFCDPRETASLTIRTSNMGLTKAQADEALSERCYVGKRKLDQAIQTYQELHPDSGDTFSTTWMPFYLNPGAPKNGVDKMGYYTAKFGEERTSLIFERLSQAGREVGINFKYGGKTGNSRDSHRLIQLGKTKSPALQTRVVEELFAAYFEHEADITDRKVLVAAAVEAGLDKPEAEDWLKSDKGGPAVDEEVERAKSNGISGVPNFTLQGKFDVGGAQDPGVFLRLFEKIKAQEGRAEG</sequence>
<name>A0A218ZHL8_9HELO</name>
<dbReference type="EMBL" id="MZNU01000020">
    <property type="protein sequence ID" value="OWP07090.1"/>
    <property type="molecule type" value="Genomic_DNA"/>
</dbReference>
<evidence type="ECO:0000259" key="1">
    <source>
        <dbReference type="Pfam" id="PF01323"/>
    </source>
</evidence>